<keyword evidence="3" id="KW-1185">Reference proteome</keyword>
<protein>
    <submittedName>
        <fullName evidence="2">DUF4124 domain-containing protein</fullName>
    </submittedName>
</protein>
<feature type="region of interest" description="Disordered" evidence="1">
    <location>
        <begin position="1"/>
        <end position="46"/>
    </location>
</feature>
<feature type="compositionally biased region" description="Polar residues" evidence="1">
    <location>
        <begin position="23"/>
        <end position="36"/>
    </location>
</feature>
<organism evidence="2 3">
    <name type="scientific">Massilia antarctica</name>
    <dbReference type="NCBI Taxonomy" id="2765360"/>
    <lineage>
        <taxon>Bacteria</taxon>
        <taxon>Pseudomonadati</taxon>
        <taxon>Pseudomonadota</taxon>
        <taxon>Betaproteobacteria</taxon>
        <taxon>Burkholderiales</taxon>
        <taxon>Oxalobacteraceae</taxon>
        <taxon>Telluria group</taxon>
        <taxon>Massilia</taxon>
    </lineage>
</organism>
<feature type="compositionally biased region" description="Basic and acidic residues" evidence="1">
    <location>
        <begin position="37"/>
        <end position="46"/>
    </location>
</feature>
<sequence>MAVYKIQRPDGSTEFTDRPQGAGSISSVNRNGSTTTVRERERTADEHNREIKSLIMQARTRGAKLADYLEYIDYLRHYSPVRFDRVMRELRDEDPQAWMKLQKYAQFRPLRETSIGLKAGTNIMGASAGLANGKFGGSMEKWMESTLKDAMKRDRYGPYAEVLGEKASTLPTKTATYSNSRLGQYMKIEVAEAEVASAKAAKELAGSKAALRAAKGTAVVRAAGPVLDVLIAALNPDVLSTAAIVVLRKRMDTMFHDGVLSEEEYIDARNLLSQSKYGELKRSLDKAQAAYVRGVSK</sequence>
<name>A0AA48WEQ0_9BURK</name>
<evidence type="ECO:0000256" key="1">
    <source>
        <dbReference type="SAM" id="MobiDB-lite"/>
    </source>
</evidence>
<accession>A0AA48WEQ0</accession>
<dbReference type="Proteomes" id="UP000662888">
    <property type="component" value="Chromosome"/>
</dbReference>
<reference evidence="2 3" key="1">
    <citation type="submission" date="2020-11" db="EMBL/GenBank/DDBJ databases">
        <authorList>
            <person name="Sun Q."/>
        </authorList>
    </citation>
    <scope>NUCLEOTIDE SEQUENCE [LARGE SCALE GENOMIC DNA]</scope>
    <source>
        <strain evidence="2 3">P8398</strain>
    </source>
</reference>
<dbReference type="RefSeq" id="WP_206089498.1">
    <property type="nucleotide sequence ID" value="NZ_CP065053.1"/>
</dbReference>
<gene>
    <name evidence="2" type="ORF">IV454_31510</name>
</gene>
<evidence type="ECO:0000313" key="3">
    <source>
        <dbReference type="Proteomes" id="UP000662888"/>
    </source>
</evidence>
<evidence type="ECO:0000313" key="2">
    <source>
        <dbReference type="EMBL" id="QPI49885.1"/>
    </source>
</evidence>
<proteinExistence type="predicted"/>
<dbReference type="EMBL" id="CP065053">
    <property type="protein sequence ID" value="QPI49885.1"/>
    <property type="molecule type" value="Genomic_DNA"/>
</dbReference>